<feature type="compositionally biased region" description="Low complexity" evidence="3">
    <location>
        <begin position="767"/>
        <end position="776"/>
    </location>
</feature>
<dbReference type="PANTHER" id="PTHR21502">
    <property type="entry name" value="ZINC FINGER PROTEIN DZIP1"/>
    <property type="match status" value="1"/>
</dbReference>
<feature type="compositionally biased region" description="Low complexity" evidence="3">
    <location>
        <begin position="940"/>
        <end position="950"/>
    </location>
</feature>
<feature type="compositionally biased region" description="Gly residues" evidence="3">
    <location>
        <begin position="1094"/>
        <end position="1116"/>
    </location>
</feature>
<protein>
    <recommendedName>
        <fullName evidence="4">Cilium assembly protein DZIP1 N-terminal domain-containing protein</fullName>
    </recommendedName>
</protein>
<name>A0A836BX91_9CHLO</name>
<dbReference type="AlphaFoldDB" id="A0A836BX91"/>
<feature type="compositionally biased region" description="Gly residues" evidence="3">
    <location>
        <begin position="805"/>
        <end position="834"/>
    </location>
</feature>
<dbReference type="EMBL" id="JAEHOE010000044">
    <property type="protein sequence ID" value="KAG2492491.1"/>
    <property type="molecule type" value="Genomic_DNA"/>
</dbReference>
<keyword evidence="1 2" id="KW-0175">Coiled coil</keyword>
<feature type="region of interest" description="Disordered" evidence="3">
    <location>
        <begin position="596"/>
        <end position="630"/>
    </location>
</feature>
<feature type="domain" description="Cilium assembly protein DZIP1 N-terminal" evidence="4">
    <location>
        <begin position="13"/>
        <end position="86"/>
    </location>
</feature>
<feature type="compositionally biased region" description="Gly residues" evidence="3">
    <location>
        <begin position="599"/>
        <end position="608"/>
    </location>
</feature>
<accession>A0A836BX91</accession>
<feature type="coiled-coil region" evidence="2">
    <location>
        <begin position="643"/>
        <end position="670"/>
    </location>
</feature>
<comment type="caution">
    <text evidence="5">The sequence shown here is derived from an EMBL/GenBank/DDBJ whole genome shotgun (WGS) entry which is preliminary data.</text>
</comment>
<evidence type="ECO:0000313" key="5">
    <source>
        <dbReference type="EMBL" id="KAG2492491.1"/>
    </source>
</evidence>
<feature type="compositionally biased region" description="Gly residues" evidence="3">
    <location>
        <begin position="951"/>
        <end position="961"/>
    </location>
</feature>
<feature type="domain" description="Cilium assembly protein DZIP1 N-terminal" evidence="4">
    <location>
        <begin position="169"/>
        <end position="262"/>
    </location>
</feature>
<dbReference type="Pfam" id="PF13815">
    <property type="entry name" value="Dzip-like_N"/>
    <property type="match status" value="2"/>
</dbReference>
<evidence type="ECO:0000256" key="1">
    <source>
        <dbReference type="ARBA" id="ARBA00023054"/>
    </source>
</evidence>
<feature type="compositionally biased region" description="Gly residues" evidence="3">
    <location>
        <begin position="690"/>
        <end position="707"/>
    </location>
</feature>
<dbReference type="InterPro" id="IPR051241">
    <property type="entry name" value="DZIP_RILPL"/>
</dbReference>
<dbReference type="GO" id="GO:0008270">
    <property type="term" value="F:zinc ion binding"/>
    <property type="evidence" value="ECO:0007669"/>
    <property type="project" value="UniProtKB-KW"/>
</dbReference>
<organism evidence="5 6">
    <name type="scientific">Edaphochlamys debaryana</name>
    <dbReference type="NCBI Taxonomy" id="47281"/>
    <lineage>
        <taxon>Eukaryota</taxon>
        <taxon>Viridiplantae</taxon>
        <taxon>Chlorophyta</taxon>
        <taxon>core chlorophytes</taxon>
        <taxon>Chlorophyceae</taxon>
        <taxon>CS clade</taxon>
        <taxon>Chlamydomonadales</taxon>
        <taxon>Chlamydomonadales incertae sedis</taxon>
        <taxon>Edaphochlamys</taxon>
    </lineage>
</organism>
<evidence type="ECO:0000313" key="6">
    <source>
        <dbReference type="Proteomes" id="UP000612055"/>
    </source>
</evidence>
<gene>
    <name evidence="5" type="ORF">HYH03_009156</name>
</gene>
<dbReference type="Proteomes" id="UP000612055">
    <property type="component" value="Unassembled WGS sequence"/>
</dbReference>
<dbReference type="GO" id="GO:0005737">
    <property type="term" value="C:cytoplasm"/>
    <property type="evidence" value="ECO:0007669"/>
    <property type="project" value="UniProtKB-SubCell"/>
</dbReference>
<evidence type="ECO:0000259" key="4">
    <source>
        <dbReference type="Pfam" id="PF13815"/>
    </source>
</evidence>
<reference evidence="5" key="1">
    <citation type="journal article" date="2020" name="bioRxiv">
        <title>Comparative genomics of Chlamydomonas.</title>
        <authorList>
            <person name="Craig R.J."/>
            <person name="Hasan A.R."/>
            <person name="Ness R.W."/>
            <person name="Keightley P.D."/>
        </authorList>
    </citation>
    <scope>NUCLEOTIDE SEQUENCE</scope>
    <source>
        <strain evidence="5">CCAP 11/70</strain>
    </source>
</reference>
<dbReference type="PANTHER" id="PTHR21502:SF3">
    <property type="entry name" value="CILIUM ASSEMBLY PROTEIN DZIP1L"/>
    <property type="match status" value="1"/>
</dbReference>
<sequence>MSRQPLALSLAGFQFTYRSSYFDWRLLHGIDVDTVIRLTDVKAVEDCLDTLQHGCFGAERDRLSPANCVQLFRLLQLAVEYCGHLRAAHALLLDCYNGALAAAENWKAAARSYLDAGGAFVAESLAAGALSRQWLEAADGAKAGLEAADREYNATLDSLEAEDSRARHFRFRKHRTELSWAALHAADPDRLTAELDVGRLEGLLPNLTFGSITAEDDEQLTPHHFAQLIPLAQAALDYVLWQANATGTLLEQAMSGLQVACSDIPTLTTATQEMHSNITALLLEAQHTGAAPGTLGGVSGALLGLGGPGGSAGLGSTVARPHTGGYGGVGSSLEMGGGAGPWAGSVDLTQSQALAAGGRPGTGPPQPLRASTPSLFNMARAGSAGGAQVLRLDRSGPAPPSRMGSGGGAPTLGPGGMGLAAGLGLSPRHASGSLQHSGMLEEMLAAAQVAGIAPPGVQVQMPVMDLQTRTAELSYKVEGIEHELRMERSKTEEMRRILADVRERLNQGRGGQGGPYGYGALGLASAGSGGSLPGGGGSGEGSAFPAASTTILVSPAGAGGSSAFLNPNAAQAAAGPGAGGGGGGITAFGSLNLTSNSHGGAGPGGRAGPGSSTAGVSLSPRGPYPEHSPAKVRVFVDEDAIREQERRRAVDLLTRQAENLKQQMLREHQERRAATSAATASVSRELQALLGGGGGGGGGGPGPGGVGRLQQDAVRHSRTASRDGSRRSVRHSSPSGGRAHGRTASATSASAPRHRPGHSRGVSGDFGSDPDLAGLSLGLGGPGGWAPDPRSSGQWAPGSPRGSGPKYGGGGFAGPGGGGGGGPGPGGGGGGGGVRPPKPMSRLAGSAAVHGSLGDLPSAAALGLGGERQGPAATMPGSRAGGGGGGGGWAPVGGGRGGGGGGGSGQRRLSSVLDSGEDMLGLPGPGYPPDSPRTSGSFHQPQRAASAGSRAGPGSGSGPGQAGLPPPLPSPPPQLEAPSSASLASAAARGVAFGSISLVGPAAEQAAAVAAAAGGFSPPPFRPGTGGGPQQGYTPTGFGGGGGPPHHHRQAAMMGAGGGGPAGPGGPGPGGMLSTASSFSERHTGGSRYSSGFSGYGSGPGGPSQAQGGYGAGGGPAEYQRVRPIAEGVEGGAAGGGGGGGGAGRISRLWKGGVAAEAGADWDAAGAVAASLGLSR</sequence>
<dbReference type="InterPro" id="IPR032714">
    <property type="entry name" value="DZIP1_N"/>
</dbReference>
<feature type="compositionally biased region" description="Pro residues" evidence="3">
    <location>
        <begin position="964"/>
        <end position="975"/>
    </location>
</feature>
<proteinExistence type="predicted"/>
<feature type="compositionally biased region" description="Low complexity" evidence="3">
    <location>
        <begin position="742"/>
        <end position="751"/>
    </location>
</feature>
<keyword evidence="6" id="KW-1185">Reference proteome</keyword>
<feature type="compositionally biased region" description="Gly residues" evidence="3">
    <location>
        <begin position="879"/>
        <end position="905"/>
    </location>
</feature>
<feature type="region of interest" description="Disordered" evidence="3">
    <location>
        <begin position="1018"/>
        <end position="1118"/>
    </location>
</feature>
<dbReference type="OrthoDB" id="515971at2759"/>
<feature type="region of interest" description="Disordered" evidence="3">
    <location>
        <begin position="688"/>
        <end position="981"/>
    </location>
</feature>
<evidence type="ECO:0000256" key="2">
    <source>
        <dbReference type="SAM" id="Coils"/>
    </source>
</evidence>
<evidence type="ECO:0000256" key="3">
    <source>
        <dbReference type="SAM" id="MobiDB-lite"/>
    </source>
</evidence>
<feature type="compositionally biased region" description="Gly residues" evidence="3">
    <location>
        <begin position="1055"/>
        <end position="1071"/>
    </location>
</feature>